<sequence>EVCELLEDGTSWSTVVEEGKPVDSAGSGATTLAIRAMTSWVGRSTLGGGFGTSLELIVAGVIHEVRVLNFYVQKRSLSNLHELF</sequence>
<organism evidence="1">
    <name type="scientific">Tanacetum cinerariifolium</name>
    <name type="common">Dalmatian daisy</name>
    <name type="synonym">Chrysanthemum cinerariifolium</name>
    <dbReference type="NCBI Taxonomy" id="118510"/>
    <lineage>
        <taxon>Eukaryota</taxon>
        <taxon>Viridiplantae</taxon>
        <taxon>Streptophyta</taxon>
        <taxon>Embryophyta</taxon>
        <taxon>Tracheophyta</taxon>
        <taxon>Spermatophyta</taxon>
        <taxon>Magnoliopsida</taxon>
        <taxon>eudicotyledons</taxon>
        <taxon>Gunneridae</taxon>
        <taxon>Pentapetalae</taxon>
        <taxon>asterids</taxon>
        <taxon>campanulids</taxon>
        <taxon>Asterales</taxon>
        <taxon>Asteraceae</taxon>
        <taxon>Asteroideae</taxon>
        <taxon>Anthemideae</taxon>
        <taxon>Anthemidinae</taxon>
        <taxon>Tanacetum</taxon>
    </lineage>
</organism>
<reference evidence="1" key="1">
    <citation type="journal article" date="2019" name="Sci. Rep.">
        <title>Draft genome of Tanacetum cinerariifolium, the natural source of mosquito coil.</title>
        <authorList>
            <person name="Yamashiro T."/>
            <person name="Shiraishi A."/>
            <person name="Satake H."/>
            <person name="Nakayama K."/>
        </authorList>
    </citation>
    <scope>NUCLEOTIDE SEQUENCE</scope>
</reference>
<name>A0A699JDJ8_TANCI</name>
<dbReference type="AlphaFoldDB" id="A0A699JDJ8"/>
<feature type="non-terminal residue" evidence="1">
    <location>
        <position position="1"/>
    </location>
</feature>
<dbReference type="EMBL" id="BKCJ010401050">
    <property type="protein sequence ID" value="GFA30226.1"/>
    <property type="molecule type" value="Genomic_DNA"/>
</dbReference>
<proteinExistence type="predicted"/>
<evidence type="ECO:0000313" key="1">
    <source>
        <dbReference type="EMBL" id="GFA30226.1"/>
    </source>
</evidence>
<accession>A0A699JDJ8</accession>
<comment type="caution">
    <text evidence="1">The sequence shown here is derived from an EMBL/GenBank/DDBJ whole genome shotgun (WGS) entry which is preliminary data.</text>
</comment>
<gene>
    <name evidence="1" type="ORF">Tci_602198</name>
</gene>
<protein>
    <submittedName>
        <fullName evidence="1">Uncharacterized protein</fullName>
    </submittedName>
</protein>